<dbReference type="PROSITE" id="PS51257">
    <property type="entry name" value="PROKAR_LIPOPROTEIN"/>
    <property type="match status" value="1"/>
</dbReference>
<evidence type="ECO:0000256" key="4">
    <source>
        <dbReference type="ARBA" id="ARBA00025742"/>
    </source>
</evidence>
<keyword evidence="8" id="KW-1185">Reference proteome</keyword>
<evidence type="ECO:0000256" key="1">
    <source>
        <dbReference type="ARBA" id="ARBA00022723"/>
    </source>
</evidence>
<dbReference type="AlphaFoldDB" id="A0A1I4XPK4"/>
<dbReference type="Pfam" id="PF17839">
    <property type="entry name" value="CNP_C_terminal"/>
    <property type="match status" value="1"/>
</dbReference>
<dbReference type="Proteomes" id="UP000181899">
    <property type="component" value="Unassembled WGS sequence"/>
</dbReference>
<proteinExistence type="inferred from homology"/>
<dbReference type="InterPro" id="IPR012365">
    <property type="entry name" value="Pesteras_lmo2642"/>
</dbReference>
<feature type="domain" description="Cyclic nucleotide phosphodiesterase C-terminal" evidence="6">
    <location>
        <begin position="352"/>
        <end position="433"/>
    </location>
</feature>
<dbReference type="GO" id="GO:0016787">
    <property type="term" value="F:hydrolase activity"/>
    <property type="evidence" value="ECO:0007669"/>
    <property type="project" value="UniProtKB-KW"/>
</dbReference>
<keyword evidence="3" id="KW-0408">Iron</keyword>
<gene>
    <name evidence="7" type="ORF">SAMN04488695_101104</name>
</gene>
<keyword evidence="1" id="KW-0479">Metal-binding</keyword>
<dbReference type="InterPro" id="IPR050884">
    <property type="entry name" value="CNP_phosphodiesterase-III"/>
</dbReference>
<feature type="domain" description="Calcineurin-like phosphoesterase" evidence="5">
    <location>
        <begin position="43"/>
        <end position="286"/>
    </location>
</feature>
<organism evidence="7 8">
    <name type="scientific">Proteiniclasticum ruminis</name>
    <dbReference type="NCBI Taxonomy" id="398199"/>
    <lineage>
        <taxon>Bacteria</taxon>
        <taxon>Bacillati</taxon>
        <taxon>Bacillota</taxon>
        <taxon>Clostridia</taxon>
        <taxon>Eubacteriales</taxon>
        <taxon>Clostridiaceae</taxon>
        <taxon>Proteiniclasticum</taxon>
    </lineage>
</organism>
<comment type="similarity">
    <text evidence="4">Belongs to the cyclic nucleotide phosphodiesterase class-III family.</text>
</comment>
<dbReference type="STRING" id="398199.SAMN05421804_102378"/>
<evidence type="ECO:0000313" key="8">
    <source>
        <dbReference type="Proteomes" id="UP000181899"/>
    </source>
</evidence>
<dbReference type="PANTHER" id="PTHR42988:SF2">
    <property type="entry name" value="CYCLIC NUCLEOTIDE PHOSPHODIESTERASE CBUA0032-RELATED"/>
    <property type="match status" value="1"/>
</dbReference>
<protein>
    <submittedName>
        <fullName evidence="7">Calcineurin-like phosphoesterase</fullName>
    </submittedName>
</protein>
<keyword evidence="2" id="KW-0378">Hydrolase</keyword>
<evidence type="ECO:0000259" key="6">
    <source>
        <dbReference type="Pfam" id="PF17839"/>
    </source>
</evidence>
<evidence type="ECO:0000313" key="7">
    <source>
        <dbReference type="EMBL" id="SFN27722.1"/>
    </source>
</evidence>
<accession>A0A1I4XPK4</accession>
<reference evidence="7 8" key="1">
    <citation type="submission" date="2016-10" db="EMBL/GenBank/DDBJ databases">
        <authorList>
            <person name="de Groot N.N."/>
        </authorList>
    </citation>
    <scope>NUCLEOTIDE SEQUENCE [LARGE SCALE GENOMIC DNA]</scope>
    <source>
        <strain evidence="7 8">ML2</strain>
    </source>
</reference>
<dbReference type="OrthoDB" id="2036332at2"/>
<dbReference type="InterPro" id="IPR004843">
    <property type="entry name" value="Calcineurin-like_PHP"/>
</dbReference>
<dbReference type="GO" id="GO:0046872">
    <property type="term" value="F:metal ion binding"/>
    <property type="evidence" value="ECO:0007669"/>
    <property type="project" value="UniProtKB-KW"/>
</dbReference>
<evidence type="ECO:0000259" key="5">
    <source>
        <dbReference type="Pfam" id="PF00149"/>
    </source>
</evidence>
<sequence>MKKKNYSGVKVLALLVLLTLLSGCQLKEKEVHGEPARKEGDVSIFVISDPHLLSSRINDEGKAFERYSLGGDGKNLPYIEEIFSLFLQEVLEKKPDYLLVSGDLTNNGEQASHEDLAVYFKTLENQGTEVLVTPGNHDLLNPHARGFLGDKQLKVDTVTTEEFTEIYKDFGFQEALYRDEASLSYVYEASKDLWILMMDTNRYRENVKLGYPQAGGILSLSTFQFMRQVLKEAKEKGVEVISASHHNSIIHARNAVEDYVLDNSEEYVNILKAGDVKLNLTGHIHIQDIQQDPHGGQYFEIASGALSVYPHKYGQLLFGKEEGLRYESVKVPLDTVMAGSSLREFISLDAQSRSFFAKNSSARIYQRLITEEGETEEDAKVMAEAVGEMNVLYFGGDEDLFTEKLLDHPGVQLLKERENTRTSQYVTRMLEEDGPDDNRLFIPLKEKD</sequence>
<dbReference type="EMBL" id="FOVK01000001">
    <property type="protein sequence ID" value="SFN27722.1"/>
    <property type="molecule type" value="Genomic_DNA"/>
</dbReference>
<name>A0A1I4XPK4_9CLOT</name>
<dbReference type="PANTHER" id="PTHR42988">
    <property type="entry name" value="PHOSPHOHYDROLASE"/>
    <property type="match status" value="1"/>
</dbReference>
<dbReference type="InterPro" id="IPR040869">
    <property type="entry name" value="CNP_C"/>
</dbReference>
<evidence type="ECO:0000256" key="3">
    <source>
        <dbReference type="ARBA" id="ARBA00023004"/>
    </source>
</evidence>
<dbReference type="Gene3D" id="1.10.246.180">
    <property type="match status" value="1"/>
</dbReference>
<dbReference type="Pfam" id="PF00149">
    <property type="entry name" value="Metallophos"/>
    <property type="match status" value="1"/>
</dbReference>
<dbReference type="RefSeq" id="WP_074908900.1">
    <property type="nucleotide sequence ID" value="NZ_FOVK01000001.1"/>
</dbReference>
<dbReference type="PIRSF" id="PIRSF034890">
    <property type="entry name" value="Pesteras_lmo2642"/>
    <property type="match status" value="1"/>
</dbReference>
<dbReference type="Gene3D" id="3.60.21.10">
    <property type="match status" value="1"/>
</dbReference>
<evidence type="ECO:0000256" key="2">
    <source>
        <dbReference type="ARBA" id="ARBA00022801"/>
    </source>
</evidence>
<dbReference type="SUPFAM" id="SSF56300">
    <property type="entry name" value="Metallo-dependent phosphatases"/>
    <property type="match status" value="1"/>
</dbReference>
<dbReference type="InterPro" id="IPR029052">
    <property type="entry name" value="Metallo-depent_PP-like"/>
</dbReference>